<feature type="signal peptide" evidence="7">
    <location>
        <begin position="1"/>
        <end position="22"/>
    </location>
</feature>
<dbReference type="EMBL" id="SUKA01000009">
    <property type="protein sequence ID" value="TJY61431.1"/>
    <property type="molecule type" value="Genomic_DNA"/>
</dbReference>
<dbReference type="GO" id="GO:0004553">
    <property type="term" value="F:hydrolase activity, hydrolyzing O-glycosyl compounds"/>
    <property type="evidence" value="ECO:0007669"/>
    <property type="project" value="InterPro"/>
</dbReference>
<evidence type="ECO:0000256" key="4">
    <source>
        <dbReference type="ARBA" id="ARBA00023295"/>
    </source>
</evidence>
<evidence type="ECO:0000256" key="5">
    <source>
        <dbReference type="PIRSR" id="PIRSR606710-1"/>
    </source>
</evidence>
<dbReference type="InterPro" id="IPR006710">
    <property type="entry name" value="Glyco_hydro_43"/>
</dbReference>
<dbReference type="InterPro" id="IPR023296">
    <property type="entry name" value="Glyco_hydro_beta-prop_sf"/>
</dbReference>
<keyword evidence="3" id="KW-0378">Hydrolase</keyword>
<dbReference type="CDD" id="cd08983">
    <property type="entry name" value="GH43_Bt3655-like"/>
    <property type="match status" value="1"/>
</dbReference>
<dbReference type="CDD" id="cd18817">
    <property type="entry name" value="GH43f_LbAraf43-like"/>
    <property type="match status" value="1"/>
</dbReference>
<comment type="similarity">
    <text evidence="1">Belongs to the glycosyl hydrolase 43 family.</text>
</comment>
<dbReference type="PANTHER" id="PTHR43817:SF1">
    <property type="entry name" value="HYDROLASE, FAMILY 43, PUTATIVE (AFU_ORTHOLOGUE AFUA_3G01660)-RELATED"/>
    <property type="match status" value="1"/>
</dbReference>
<keyword evidence="2 7" id="KW-0732">Signal</keyword>
<dbReference type="OrthoDB" id="9803461at2"/>
<keyword evidence="9" id="KW-1185">Reference proteome</keyword>
<evidence type="ECO:0000256" key="7">
    <source>
        <dbReference type="SAM" id="SignalP"/>
    </source>
</evidence>
<name>A0A4U0GR49_9SPHI</name>
<sequence>MKTLLRVCILVVCILCADWATAQEAGQQPDIAHLIPQRADPFITRGADGTYYFIATVPSYDRIEIRQSKTLDGLKDAEAVVVWRKHREGIMGNHIWAPELHQIDGTWYIYFAAGSAEEKWKIRKYVLSNAMKNPTEGSWKEEGEMESRRNDFSLDATTFMHKGQRYMIWVDRASDSVVNTGLYIAKMISPTKLDDRQVVISQPEYEWEMRGHKVNEGPAVLVRNGKVFLTFSASATDASYCIGLLWADEEADLLNPNSWHKLSEPVFFTNEKLRRFGPGHNSFTTSEDGTKDIMVYHARDYKDIDGEPLYDPNRHTHVRELKWTKEGMPDFGQEYSDKDFSSSPNNFSNYLFAYFSSNSPDGEQVRYAVSKDGVNYRALNNGEPILASDSIALKKGIRDPHILRGEDGETFYMVLTDMRSSEGWQSNDGIVLMKSKDLINWEHSRIDFPSRFPNLKGFDRENLHAVWAPQTIWDAKKKQYMIYYSIGRHDWEYPVGNRSQPYFKIFYSYANKDFTDITEPKLLFDFGSAAIDGDIVYDKKNKQFVLFFKDEGLSTVNNGFKTKNGIMRATSRKLKGPYKTEYKHLQKTDAIVEGSSVFPIIDSDKYMLMYDCYTEGYYQFCISDDLTNFEFVKNTDTKGNFTPRHGSVIQITNGELDRLERLLK</sequence>
<evidence type="ECO:0000313" key="9">
    <source>
        <dbReference type="Proteomes" id="UP000309872"/>
    </source>
</evidence>
<proteinExistence type="inferred from homology"/>
<evidence type="ECO:0000256" key="2">
    <source>
        <dbReference type="ARBA" id="ARBA00022729"/>
    </source>
</evidence>
<dbReference type="Gene3D" id="2.115.10.20">
    <property type="entry name" value="Glycosyl hydrolase domain, family 43"/>
    <property type="match status" value="2"/>
</dbReference>
<feature type="active site" description="Proton acceptor" evidence="5">
    <location>
        <position position="40"/>
    </location>
</feature>
<dbReference type="AlphaFoldDB" id="A0A4U0GR49"/>
<accession>A0A4U0GR49</accession>
<feature type="active site" description="Proton donor" evidence="5">
    <location>
        <position position="216"/>
    </location>
</feature>
<dbReference type="Proteomes" id="UP000309872">
    <property type="component" value="Unassembled WGS sequence"/>
</dbReference>
<comment type="caution">
    <text evidence="8">The sequence shown here is derived from an EMBL/GenBank/DDBJ whole genome shotgun (WGS) entry which is preliminary data.</text>
</comment>
<feature type="site" description="Important for catalytic activity, responsible for pKa modulation of the active site Glu and correct orientation of both the proton donor and substrate" evidence="6">
    <location>
        <position position="155"/>
    </location>
</feature>
<feature type="chain" id="PRO_5020854953" evidence="7">
    <location>
        <begin position="23"/>
        <end position="664"/>
    </location>
</feature>
<dbReference type="Pfam" id="PF04616">
    <property type="entry name" value="Glyco_hydro_43"/>
    <property type="match status" value="2"/>
</dbReference>
<reference evidence="8 9" key="1">
    <citation type="submission" date="2019-04" db="EMBL/GenBank/DDBJ databases">
        <title>Sphingobacterium olei sp. nov., isolated from oil-contaminated soil.</title>
        <authorList>
            <person name="Liu B."/>
        </authorList>
    </citation>
    <scope>NUCLEOTIDE SEQUENCE [LARGE SCALE GENOMIC DNA]</scope>
    <source>
        <strain evidence="8 9">Y3L14</strain>
    </source>
</reference>
<dbReference type="SUPFAM" id="SSF75005">
    <property type="entry name" value="Arabinanase/levansucrase/invertase"/>
    <property type="match status" value="2"/>
</dbReference>
<dbReference type="GO" id="GO:0005975">
    <property type="term" value="P:carbohydrate metabolic process"/>
    <property type="evidence" value="ECO:0007669"/>
    <property type="project" value="InterPro"/>
</dbReference>
<protein>
    <submittedName>
        <fullName evidence="8">Alpha-N-arabinofuranosidase</fullName>
    </submittedName>
</protein>
<evidence type="ECO:0000256" key="1">
    <source>
        <dbReference type="ARBA" id="ARBA00009865"/>
    </source>
</evidence>
<gene>
    <name evidence="8" type="ORF">FAZ19_21260</name>
</gene>
<evidence type="ECO:0000256" key="6">
    <source>
        <dbReference type="PIRSR" id="PIRSR606710-2"/>
    </source>
</evidence>
<evidence type="ECO:0000313" key="8">
    <source>
        <dbReference type="EMBL" id="TJY61431.1"/>
    </source>
</evidence>
<dbReference type="RefSeq" id="WP_136822785.1">
    <property type="nucleotide sequence ID" value="NZ_BMJX01000009.1"/>
</dbReference>
<dbReference type="PANTHER" id="PTHR43817">
    <property type="entry name" value="GLYCOSYL HYDROLASE"/>
    <property type="match status" value="1"/>
</dbReference>
<evidence type="ECO:0000256" key="3">
    <source>
        <dbReference type="ARBA" id="ARBA00022801"/>
    </source>
</evidence>
<keyword evidence="4" id="KW-0326">Glycosidase</keyword>
<organism evidence="8 9">
    <name type="scientific">Sphingobacterium alkalisoli</name>
    <dbReference type="NCBI Taxonomy" id="1874115"/>
    <lineage>
        <taxon>Bacteria</taxon>
        <taxon>Pseudomonadati</taxon>
        <taxon>Bacteroidota</taxon>
        <taxon>Sphingobacteriia</taxon>
        <taxon>Sphingobacteriales</taxon>
        <taxon>Sphingobacteriaceae</taxon>
        <taxon>Sphingobacterium</taxon>
    </lineage>
</organism>